<evidence type="ECO:0000313" key="1">
    <source>
        <dbReference type="EMBL" id="KAF2322143.1"/>
    </source>
</evidence>
<reference evidence="1 2" key="1">
    <citation type="journal article" date="2020" name="Mol. Plant">
        <title>The Chromosome-Based Rubber Tree Genome Provides New Insights into Spurge Genome Evolution and Rubber Biosynthesis.</title>
        <authorList>
            <person name="Liu J."/>
            <person name="Shi C."/>
            <person name="Shi C.C."/>
            <person name="Li W."/>
            <person name="Zhang Q.J."/>
            <person name="Zhang Y."/>
            <person name="Li K."/>
            <person name="Lu H.F."/>
            <person name="Shi C."/>
            <person name="Zhu S.T."/>
            <person name="Xiao Z.Y."/>
            <person name="Nan H."/>
            <person name="Yue Y."/>
            <person name="Zhu X.G."/>
            <person name="Wu Y."/>
            <person name="Hong X.N."/>
            <person name="Fan G.Y."/>
            <person name="Tong Y."/>
            <person name="Zhang D."/>
            <person name="Mao C.L."/>
            <person name="Liu Y.L."/>
            <person name="Hao S.J."/>
            <person name="Liu W.Q."/>
            <person name="Lv M.Q."/>
            <person name="Zhang H.B."/>
            <person name="Liu Y."/>
            <person name="Hu-Tang G.R."/>
            <person name="Wang J.P."/>
            <person name="Wang J.H."/>
            <person name="Sun Y.H."/>
            <person name="Ni S.B."/>
            <person name="Chen W.B."/>
            <person name="Zhang X.C."/>
            <person name="Jiao Y.N."/>
            <person name="Eichler E.E."/>
            <person name="Li G.H."/>
            <person name="Liu X."/>
            <person name="Gao L.Z."/>
        </authorList>
    </citation>
    <scope>NUCLEOTIDE SEQUENCE [LARGE SCALE GENOMIC DNA]</scope>
    <source>
        <strain evidence="2">cv. GT1</strain>
        <tissue evidence="1">Leaf</tissue>
    </source>
</reference>
<proteinExistence type="predicted"/>
<evidence type="ECO:0000313" key="2">
    <source>
        <dbReference type="Proteomes" id="UP000467840"/>
    </source>
</evidence>
<name>A0A6A6NC52_HEVBR</name>
<keyword evidence="2" id="KW-1185">Reference proteome</keyword>
<dbReference type="Proteomes" id="UP000467840">
    <property type="component" value="Chromosome 11"/>
</dbReference>
<accession>A0A6A6NC52</accession>
<dbReference type="AlphaFoldDB" id="A0A6A6NC52"/>
<gene>
    <name evidence="1" type="ORF">GH714_007645</name>
</gene>
<sequence length="118" mass="13774">MGHGFSFQFAIQCGDASIGRCWDCVAGQALYVCQLEDNLQKLETARDQLRELSNDVMRGSTSYARKTEIVSRRLLLQELLVHLHVCEKRFQKPQTCGWFDERRRFKKVVERKLPEPVE</sequence>
<organism evidence="1 2">
    <name type="scientific">Hevea brasiliensis</name>
    <name type="common">Para rubber tree</name>
    <name type="synonym">Siphonia brasiliensis</name>
    <dbReference type="NCBI Taxonomy" id="3981"/>
    <lineage>
        <taxon>Eukaryota</taxon>
        <taxon>Viridiplantae</taxon>
        <taxon>Streptophyta</taxon>
        <taxon>Embryophyta</taxon>
        <taxon>Tracheophyta</taxon>
        <taxon>Spermatophyta</taxon>
        <taxon>Magnoliopsida</taxon>
        <taxon>eudicotyledons</taxon>
        <taxon>Gunneridae</taxon>
        <taxon>Pentapetalae</taxon>
        <taxon>rosids</taxon>
        <taxon>fabids</taxon>
        <taxon>Malpighiales</taxon>
        <taxon>Euphorbiaceae</taxon>
        <taxon>Crotonoideae</taxon>
        <taxon>Micrandreae</taxon>
        <taxon>Hevea</taxon>
    </lineage>
</organism>
<comment type="caution">
    <text evidence="1">The sequence shown here is derived from an EMBL/GenBank/DDBJ whole genome shotgun (WGS) entry which is preliminary data.</text>
</comment>
<dbReference type="EMBL" id="JAAGAX010000002">
    <property type="protein sequence ID" value="KAF2322143.1"/>
    <property type="molecule type" value="Genomic_DNA"/>
</dbReference>
<protein>
    <submittedName>
        <fullName evidence="1">Uncharacterized protein</fullName>
    </submittedName>
</protein>